<organism evidence="2 3">
    <name type="scientific">Melittangium boletus DSM 14713</name>
    <dbReference type="NCBI Taxonomy" id="1294270"/>
    <lineage>
        <taxon>Bacteria</taxon>
        <taxon>Pseudomonadati</taxon>
        <taxon>Myxococcota</taxon>
        <taxon>Myxococcia</taxon>
        <taxon>Myxococcales</taxon>
        <taxon>Cystobacterineae</taxon>
        <taxon>Archangiaceae</taxon>
        <taxon>Melittangium</taxon>
    </lineage>
</organism>
<evidence type="ECO:0000313" key="3">
    <source>
        <dbReference type="Proteomes" id="UP000217289"/>
    </source>
</evidence>
<keyword evidence="1" id="KW-0472">Membrane</keyword>
<evidence type="ECO:0000313" key="2">
    <source>
        <dbReference type="EMBL" id="ATB27723.1"/>
    </source>
</evidence>
<dbReference type="KEGG" id="mbd:MEBOL_001168"/>
<sequence>MPLGLLALIAVGVHAATDALDDRLLSLVDLADARFDRFVGRYPLTAPLVDVLSLERRTTLARILALAWELAADLVLALPALSYREGDEASTDSWRVLLRRCVRAPTSLRWIRPVATALVVVAGACSVARLVQGTVFLSWNELLGERVADGLSRGLALAALGCLLWRLGARAVMRNLQHADEVSQEHARGFVRALGHGLAGSTLVIPLALAAALDASPLLSFVR</sequence>
<feature type="transmembrane region" description="Helical" evidence="1">
    <location>
        <begin position="110"/>
        <end position="131"/>
    </location>
</feature>
<proteinExistence type="predicted"/>
<reference evidence="2 3" key="1">
    <citation type="submission" date="2017-06" db="EMBL/GenBank/DDBJ databases">
        <authorList>
            <person name="Kim H.J."/>
            <person name="Triplett B.A."/>
        </authorList>
    </citation>
    <scope>NUCLEOTIDE SEQUENCE [LARGE SCALE GENOMIC DNA]</scope>
    <source>
        <strain evidence="2 3">DSM 14713</strain>
    </source>
</reference>
<protein>
    <submittedName>
        <fullName evidence="2">Uncharacterized protein</fullName>
    </submittedName>
</protein>
<dbReference type="EMBL" id="CP022163">
    <property type="protein sequence ID" value="ATB27723.1"/>
    <property type="molecule type" value="Genomic_DNA"/>
</dbReference>
<keyword evidence="3" id="KW-1185">Reference proteome</keyword>
<keyword evidence="1" id="KW-0812">Transmembrane</keyword>
<dbReference type="AlphaFoldDB" id="A0A250I932"/>
<feature type="transmembrane region" description="Helical" evidence="1">
    <location>
        <begin position="151"/>
        <end position="169"/>
    </location>
</feature>
<keyword evidence="1" id="KW-1133">Transmembrane helix</keyword>
<name>A0A250I932_9BACT</name>
<evidence type="ECO:0000256" key="1">
    <source>
        <dbReference type="SAM" id="Phobius"/>
    </source>
</evidence>
<feature type="transmembrane region" description="Helical" evidence="1">
    <location>
        <begin position="190"/>
        <end position="213"/>
    </location>
</feature>
<gene>
    <name evidence="2" type="ORF">MEBOL_001168</name>
</gene>
<dbReference type="Proteomes" id="UP000217289">
    <property type="component" value="Chromosome"/>
</dbReference>
<accession>A0A250I932</accession>